<evidence type="ECO:0000256" key="3">
    <source>
        <dbReference type="ARBA" id="ARBA00004629"/>
    </source>
</evidence>
<keyword evidence="13" id="KW-0137">Centromere</keyword>
<dbReference type="GO" id="GO:1990537">
    <property type="term" value="C:mitotic spindle polar microtubule"/>
    <property type="evidence" value="ECO:0007669"/>
    <property type="project" value="TreeGrafter"/>
</dbReference>
<keyword evidence="6" id="KW-0158">Chromosome</keyword>
<keyword evidence="11" id="KW-0206">Cytoskeleton</keyword>
<reference evidence="17" key="2">
    <citation type="submission" date="2014-06" db="EMBL/GenBank/DDBJ databases">
        <title>The complete genome of Blastobotrys (Arxula) adeninivorans LS3 - a yeast of biotechnological interest.</title>
        <authorList>
            <person name="Kunze G."/>
            <person name="Gaillardin C."/>
            <person name="Czernicka M."/>
            <person name="Durrens P."/>
            <person name="Martin T."/>
            <person name="Boer E."/>
            <person name="Gabaldon T."/>
            <person name="Cruz J."/>
            <person name="Talla E."/>
            <person name="Marck C."/>
            <person name="Goffeau A."/>
            <person name="Barbe V."/>
            <person name="Baret P."/>
            <person name="Baronian K."/>
            <person name="Beier S."/>
            <person name="Bleykasten C."/>
            <person name="Bode R."/>
            <person name="Casaregola S."/>
            <person name="Despons L."/>
            <person name="Fairhead C."/>
            <person name="Giersberg M."/>
            <person name="Gierski P."/>
            <person name="Hahnel U."/>
            <person name="Hartmann A."/>
            <person name="Jankowska D."/>
            <person name="Jubin C."/>
            <person name="Jung P."/>
            <person name="Lafontaine I."/>
            <person name="Leh-Louis V."/>
            <person name="Lemaire M."/>
            <person name="Marcet-Houben M."/>
            <person name="Mascher M."/>
            <person name="Morel G."/>
            <person name="Richard G.-F."/>
            <person name="Riechen J."/>
            <person name="Sacerdot C."/>
            <person name="Sarkar A."/>
            <person name="Savel G."/>
            <person name="Schacherer J."/>
            <person name="Sherman D."/>
            <person name="Straub M.-L."/>
            <person name="Stein N."/>
            <person name="Thierry A."/>
            <person name="Trautwein-Schult A."/>
            <person name="Westhof E."/>
            <person name="Worch S."/>
            <person name="Dujon B."/>
            <person name="Souciet J.-L."/>
            <person name="Wincker P."/>
            <person name="Scholz U."/>
            <person name="Neuveglise N."/>
        </authorList>
    </citation>
    <scope>NUCLEOTIDE SEQUENCE</scope>
    <source>
        <strain evidence="17">LS3</strain>
    </source>
</reference>
<evidence type="ECO:0000256" key="8">
    <source>
        <dbReference type="ARBA" id="ARBA00022701"/>
    </source>
</evidence>
<evidence type="ECO:0000256" key="11">
    <source>
        <dbReference type="ARBA" id="ARBA00023212"/>
    </source>
</evidence>
<reference evidence="17" key="1">
    <citation type="submission" date="2014-02" db="EMBL/GenBank/DDBJ databases">
        <authorList>
            <person name="Genoscope - CEA"/>
        </authorList>
    </citation>
    <scope>NUCLEOTIDE SEQUENCE</scope>
    <source>
        <strain evidence="17">LS3</strain>
    </source>
</reference>
<evidence type="ECO:0000256" key="1">
    <source>
        <dbReference type="ARBA" id="ARBA00004123"/>
    </source>
</evidence>
<evidence type="ECO:0000256" key="12">
    <source>
        <dbReference type="ARBA" id="ARBA00023242"/>
    </source>
</evidence>
<evidence type="ECO:0000256" key="6">
    <source>
        <dbReference type="ARBA" id="ARBA00022454"/>
    </source>
</evidence>
<evidence type="ECO:0000256" key="16">
    <source>
        <dbReference type="SAM" id="MobiDB-lite"/>
    </source>
</evidence>
<dbReference type="GO" id="GO:1990758">
    <property type="term" value="P:mitotic sister chromatid biorientation"/>
    <property type="evidence" value="ECO:0007669"/>
    <property type="project" value="TreeGrafter"/>
</dbReference>
<feature type="compositionally biased region" description="Polar residues" evidence="16">
    <location>
        <begin position="135"/>
        <end position="145"/>
    </location>
</feature>
<accession>A0A060THM3</accession>
<dbReference type="AlphaFoldDB" id="A0A060THM3"/>
<evidence type="ECO:0000256" key="10">
    <source>
        <dbReference type="ARBA" id="ARBA00022838"/>
    </source>
</evidence>
<keyword evidence="9" id="KW-0159">Chromosome partition</keyword>
<dbReference type="EMBL" id="HG937694">
    <property type="protein sequence ID" value="CDP38332.1"/>
    <property type="molecule type" value="Genomic_DNA"/>
</dbReference>
<organism evidence="17">
    <name type="scientific">Blastobotrys adeninivorans</name>
    <name type="common">Yeast</name>
    <name type="synonym">Arxula adeninivorans</name>
    <dbReference type="NCBI Taxonomy" id="409370"/>
    <lineage>
        <taxon>Eukaryota</taxon>
        <taxon>Fungi</taxon>
        <taxon>Dikarya</taxon>
        <taxon>Ascomycota</taxon>
        <taxon>Saccharomycotina</taxon>
        <taxon>Dipodascomycetes</taxon>
        <taxon>Dipodascales</taxon>
        <taxon>Trichomonascaceae</taxon>
        <taxon>Blastobotrys</taxon>
    </lineage>
</organism>
<gene>
    <name evidence="17" type="ORF">GNLVRS02_ARAD1D32318g</name>
</gene>
<evidence type="ECO:0000256" key="9">
    <source>
        <dbReference type="ARBA" id="ARBA00022829"/>
    </source>
</evidence>
<evidence type="ECO:0000313" key="17">
    <source>
        <dbReference type="EMBL" id="CDP38332.1"/>
    </source>
</evidence>
<dbReference type="InterPro" id="IPR013962">
    <property type="entry name" value="DASH_Dam1"/>
</dbReference>
<dbReference type="GO" id="GO:0044732">
    <property type="term" value="C:mitotic spindle pole body"/>
    <property type="evidence" value="ECO:0007669"/>
    <property type="project" value="TreeGrafter"/>
</dbReference>
<dbReference type="Pfam" id="PF08653">
    <property type="entry name" value="DASH_Dam1"/>
    <property type="match status" value="1"/>
</dbReference>
<name>A0A060THM3_BLAAD</name>
<evidence type="ECO:0000256" key="15">
    <source>
        <dbReference type="ARBA" id="ARBA00047036"/>
    </source>
</evidence>
<comment type="subcellular location">
    <subcellularLocation>
        <location evidence="3">Chromosome</location>
        <location evidence="3">Centromere</location>
        <location evidence="3">Kinetochore</location>
    </subcellularLocation>
    <subcellularLocation>
        <location evidence="2">Cytoplasm</location>
        <location evidence="2">Cytoskeleton</location>
        <location evidence="2">Spindle</location>
    </subcellularLocation>
    <subcellularLocation>
        <location evidence="1">Nucleus</location>
    </subcellularLocation>
</comment>
<evidence type="ECO:0000256" key="5">
    <source>
        <dbReference type="ARBA" id="ARBA00020497"/>
    </source>
</evidence>
<dbReference type="PhylomeDB" id="A0A060THM3"/>
<keyword evidence="7" id="KW-0963">Cytoplasm</keyword>
<evidence type="ECO:0000256" key="4">
    <source>
        <dbReference type="ARBA" id="ARBA00010073"/>
    </source>
</evidence>
<comment type="similarity">
    <text evidence="4">Belongs to the DASH complex DAM1 family.</text>
</comment>
<evidence type="ECO:0000256" key="13">
    <source>
        <dbReference type="ARBA" id="ARBA00023328"/>
    </source>
</evidence>
<comment type="subunit">
    <text evidence="15">Component of the DASH complex consisting of ASK1, DAD1, DAD2, DAD3, DAD4, DAM1, DUO1, HSK3, SPC19 and SPC34, with a stoichiometry of one copy of each subunit per complex. Multiple DASH complexes oligomerize to form a ring that encircles spindle microtubules and organizes the rod-like NDC80 complexes of the outer kinetochore. DASH complex oligomerization strengthens microtubule attachments. Within the complex, DAM1 and DUO1 may form the microtubule connections. On cytoplasmic microtubules, DASH complexes appear to form patches instead of rings. Interacts with the outer kinetochore component NDC80; the interaction is direct.</text>
</comment>
<sequence length="177" mass="19386">MNSPFRPTTPHRRSRSLSNGSNHAIVKDDDSPIDAIMLQAAPGSYAKPLEELHDAVATLDANMSHLQAVHDSLSQFNEGFSSLLYGLRMNSWCVEFSERPSAESFARDRTPINLDEPETDAPGAGTDTGVGDITYMTNDNQSFISSPMPPPRKIPRRPGAQSGIPRPQSRVPRGRTK</sequence>
<protein>
    <recommendedName>
        <fullName evidence="5">DASH complex subunit DAM1</fullName>
    </recommendedName>
    <alternativeName>
        <fullName evidence="14">Outer kinetochore protein DAM1</fullName>
    </alternativeName>
</protein>
<dbReference type="PANTHER" id="PTHR28113">
    <property type="entry name" value="DASH COMPLEX SUBUNIT DAM1"/>
    <property type="match status" value="1"/>
</dbReference>
<dbReference type="GO" id="GO:0042729">
    <property type="term" value="C:DASH complex"/>
    <property type="evidence" value="ECO:0007669"/>
    <property type="project" value="InterPro"/>
</dbReference>
<keyword evidence="8" id="KW-0493">Microtubule</keyword>
<keyword evidence="10" id="KW-0995">Kinetochore</keyword>
<evidence type="ECO:0000256" key="7">
    <source>
        <dbReference type="ARBA" id="ARBA00022490"/>
    </source>
</evidence>
<evidence type="ECO:0000256" key="2">
    <source>
        <dbReference type="ARBA" id="ARBA00004186"/>
    </source>
</evidence>
<keyword evidence="12" id="KW-0539">Nucleus</keyword>
<evidence type="ECO:0000256" key="14">
    <source>
        <dbReference type="ARBA" id="ARBA00030453"/>
    </source>
</evidence>
<dbReference type="PANTHER" id="PTHR28113:SF1">
    <property type="entry name" value="DASH COMPLEX SUBUNIT DAM1"/>
    <property type="match status" value="1"/>
</dbReference>
<feature type="region of interest" description="Disordered" evidence="16">
    <location>
        <begin position="1"/>
        <end position="28"/>
    </location>
</feature>
<proteinExistence type="inferred from homology"/>
<feature type="region of interest" description="Disordered" evidence="16">
    <location>
        <begin position="112"/>
        <end position="177"/>
    </location>
</feature>